<evidence type="ECO:0000256" key="1">
    <source>
        <dbReference type="SAM" id="Phobius"/>
    </source>
</evidence>
<keyword evidence="1" id="KW-0472">Membrane</keyword>
<accession>A0A2V1JNS0</accession>
<comment type="caution">
    <text evidence="2">The sequence shown here is derived from an EMBL/GenBank/DDBJ whole genome shotgun (WGS) entry which is preliminary data.</text>
</comment>
<dbReference type="AlphaFoldDB" id="A0A2V1JNS0"/>
<feature type="transmembrane region" description="Helical" evidence="1">
    <location>
        <begin position="48"/>
        <end position="72"/>
    </location>
</feature>
<feature type="transmembrane region" description="Helical" evidence="1">
    <location>
        <begin position="84"/>
        <end position="100"/>
    </location>
</feature>
<evidence type="ECO:0000313" key="3">
    <source>
        <dbReference type="Proteomes" id="UP000245288"/>
    </source>
</evidence>
<feature type="transmembrane region" description="Helical" evidence="1">
    <location>
        <begin position="16"/>
        <end position="36"/>
    </location>
</feature>
<evidence type="ECO:0000313" key="2">
    <source>
        <dbReference type="EMBL" id="PWE85759.1"/>
    </source>
</evidence>
<keyword evidence="3" id="KW-1185">Reference proteome</keyword>
<sequence length="106" mass="12111">MMIQTYLEMIQVSENVLKLLTITYLCCSMVPVLAGFRKTLSVQWKNTLLFVRCIGIILFLLCLMQIGIWFLVGNLKTLSDCFGSPVYLILAVINMICCICDDRKHI</sequence>
<keyword evidence="1" id="KW-1133">Transmembrane helix</keyword>
<gene>
    <name evidence="2" type="ORF">LG34_14000</name>
</gene>
<dbReference type="EMBL" id="JRFU01000154">
    <property type="protein sequence ID" value="PWE85759.1"/>
    <property type="molecule type" value="Genomic_DNA"/>
</dbReference>
<organism evidence="2 3">
    <name type="scientific">Eubacterium ramulus</name>
    <dbReference type="NCBI Taxonomy" id="39490"/>
    <lineage>
        <taxon>Bacteria</taxon>
        <taxon>Bacillati</taxon>
        <taxon>Bacillota</taxon>
        <taxon>Clostridia</taxon>
        <taxon>Eubacteriales</taxon>
        <taxon>Eubacteriaceae</taxon>
        <taxon>Eubacterium</taxon>
    </lineage>
</organism>
<name>A0A2V1JNS0_EUBRA</name>
<proteinExistence type="predicted"/>
<reference evidence="2 3" key="1">
    <citation type="submission" date="2014-09" db="EMBL/GenBank/DDBJ databases">
        <title>Butyrate-producing bacteria isolated from human gut.</title>
        <authorList>
            <person name="Zhang Q."/>
            <person name="Zhao L."/>
        </authorList>
    </citation>
    <scope>NUCLEOTIDE SEQUENCE [LARGE SCALE GENOMIC DNA]</scope>
    <source>
        <strain evidence="2 3">21</strain>
    </source>
</reference>
<keyword evidence="1" id="KW-0812">Transmembrane</keyword>
<protein>
    <submittedName>
        <fullName evidence="2">Uncharacterized protein</fullName>
    </submittedName>
</protein>
<dbReference type="Proteomes" id="UP000245288">
    <property type="component" value="Unassembled WGS sequence"/>
</dbReference>